<dbReference type="AlphaFoldDB" id="A0A1A9UNW3"/>
<evidence type="ECO:0000313" key="1">
    <source>
        <dbReference type="EnsemblMetazoa" id="GAUT010687-PA"/>
    </source>
</evidence>
<evidence type="ECO:0000313" key="2">
    <source>
        <dbReference type="Proteomes" id="UP000078200"/>
    </source>
</evidence>
<proteinExistence type="predicted"/>
<reference evidence="1" key="1">
    <citation type="submission" date="2020-05" db="UniProtKB">
        <authorList>
            <consortium name="EnsemblMetazoa"/>
        </authorList>
    </citation>
    <scope>IDENTIFICATION</scope>
    <source>
        <strain evidence="1">TTRI</strain>
    </source>
</reference>
<name>A0A1A9UNW3_GLOAU</name>
<sequence length="119" mass="14336">MYFKHKRSIDASLDLFKNGFKRREKLYESYKRINLIIYKNFSLFFLLNYEKNSKSFPSYVPCLMMTLKTKSNNDVYDDNDYVDIENIDNDDDDDLFLRLKRQNGKTSQVGILRRHKITV</sequence>
<keyword evidence="2" id="KW-1185">Reference proteome</keyword>
<accession>A0A1A9UNW3</accession>
<dbReference type="EnsemblMetazoa" id="GAUT010687-RA">
    <property type="protein sequence ID" value="GAUT010687-PA"/>
    <property type="gene ID" value="GAUT010687"/>
</dbReference>
<dbReference type="Proteomes" id="UP000078200">
    <property type="component" value="Unassembled WGS sequence"/>
</dbReference>
<protein>
    <submittedName>
        <fullName evidence="1">Uncharacterized protein</fullName>
    </submittedName>
</protein>
<organism evidence="1 2">
    <name type="scientific">Glossina austeni</name>
    <name type="common">Savannah tsetse fly</name>
    <dbReference type="NCBI Taxonomy" id="7395"/>
    <lineage>
        <taxon>Eukaryota</taxon>
        <taxon>Metazoa</taxon>
        <taxon>Ecdysozoa</taxon>
        <taxon>Arthropoda</taxon>
        <taxon>Hexapoda</taxon>
        <taxon>Insecta</taxon>
        <taxon>Pterygota</taxon>
        <taxon>Neoptera</taxon>
        <taxon>Endopterygota</taxon>
        <taxon>Diptera</taxon>
        <taxon>Brachycera</taxon>
        <taxon>Muscomorpha</taxon>
        <taxon>Hippoboscoidea</taxon>
        <taxon>Glossinidae</taxon>
        <taxon>Glossina</taxon>
    </lineage>
</organism>
<dbReference type="VEuPathDB" id="VectorBase:GAUT010687"/>